<organism evidence="1 2">
    <name type="scientific">Hungatella hathewayi</name>
    <dbReference type="NCBI Taxonomy" id="154046"/>
    <lineage>
        <taxon>Bacteria</taxon>
        <taxon>Bacillati</taxon>
        <taxon>Bacillota</taxon>
        <taxon>Clostridia</taxon>
        <taxon>Lachnospirales</taxon>
        <taxon>Lachnospiraceae</taxon>
        <taxon>Hungatella</taxon>
    </lineage>
</organism>
<proteinExistence type="predicted"/>
<dbReference type="PANTHER" id="PTHR36180">
    <property type="entry name" value="DNA-BINDING PROTEIN-RELATED-RELATED"/>
    <property type="match status" value="1"/>
</dbReference>
<dbReference type="GeneID" id="93152832"/>
<dbReference type="InterPro" id="IPR003497">
    <property type="entry name" value="BRO_N_domain"/>
</dbReference>
<evidence type="ECO:0000313" key="2">
    <source>
        <dbReference type="Proteomes" id="UP000261023"/>
    </source>
</evidence>
<dbReference type="PANTHER" id="PTHR36180:SF2">
    <property type="entry name" value="BRO FAMILY PROTEIN"/>
    <property type="match status" value="1"/>
</dbReference>
<dbReference type="EMBL" id="QTJW01000011">
    <property type="protein sequence ID" value="RGD69446.1"/>
    <property type="molecule type" value="Genomic_DNA"/>
</dbReference>
<comment type="caution">
    <text evidence="1">The sequence shown here is derived from an EMBL/GenBank/DDBJ whole genome shotgun (WGS) entry which is preliminary data.</text>
</comment>
<dbReference type="SMART" id="SM01040">
    <property type="entry name" value="Bro-N"/>
    <property type="match status" value="1"/>
</dbReference>
<sequence length="248" mass="28363">MNQIEIFNSPEFGSIRIVEENGKYLFCGADVAKSLGYKDTVNALKTHCREDGVAFYHLTDNLGREQKAKFISEGNLYRLIVHSKLPSAERFEQWVFDEVLPTIRKHGAYLTKEKLWEVATSPEALLKLCSDLLAEREENVSLRIANAQLEGKAAFYDLFIDLEHSTNLRTTAKELDVPERRFVRFLLEKRFVYRTASGNVLPYAKPANEGLFCVKDYCNHGHTGSYTLITPQGKLYFAELRDSILMVI</sequence>
<dbReference type="AlphaFoldDB" id="A0A3E3DKD6"/>
<dbReference type="InterPro" id="IPR005039">
    <property type="entry name" value="Ant_C"/>
</dbReference>
<dbReference type="Pfam" id="PF02498">
    <property type="entry name" value="Bro-N"/>
    <property type="match status" value="1"/>
</dbReference>
<reference evidence="1 2" key="1">
    <citation type="submission" date="2018-08" db="EMBL/GenBank/DDBJ databases">
        <title>A genome reference for cultivated species of the human gut microbiota.</title>
        <authorList>
            <person name="Zou Y."/>
            <person name="Xue W."/>
            <person name="Luo G."/>
        </authorList>
    </citation>
    <scope>NUCLEOTIDE SEQUENCE [LARGE SCALE GENOMIC DNA]</scope>
    <source>
        <strain evidence="1 2">AF19-13AC</strain>
    </source>
</reference>
<dbReference type="RefSeq" id="WP_002569245.1">
    <property type="nucleotide sequence ID" value="NZ_CP102274.1"/>
</dbReference>
<accession>A0A3E3DKD6</accession>
<dbReference type="PROSITE" id="PS51750">
    <property type="entry name" value="BRO_N"/>
    <property type="match status" value="1"/>
</dbReference>
<dbReference type="GO" id="GO:0003677">
    <property type="term" value="F:DNA binding"/>
    <property type="evidence" value="ECO:0007669"/>
    <property type="project" value="InterPro"/>
</dbReference>
<gene>
    <name evidence="1" type="ORF">DWX31_17820</name>
</gene>
<protein>
    <submittedName>
        <fullName evidence="1">Toxin Bro</fullName>
    </submittedName>
</protein>
<dbReference type="Proteomes" id="UP000261023">
    <property type="component" value="Unassembled WGS sequence"/>
</dbReference>
<dbReference type="Pfam" id="PF03374">
    <property type="entry name" value="ANT"/>
    <property type="match status" value="1"/>
</dbReference>
<name>A0A3E3DKD6_9FIRM</name>
<evidence type="ECO:0000313" key="1">
    <source>
        <dbReference type="EMBL" id="RGD69446.1"/>
    </source>
</evidence>
<dbReference type="OrthoDB" id="9812611at2"/>